<dbReference type="Proteomes" id="UP001175000">
    <property type="component" value="Unassembled WGS sequence"/>
</dbReference>
<feature type="region of interest" description="Disordered" evidence="1">
    <location>
        <begin position="206"/>
        <end position="409"/>
    </location>
</feature>
<feature type="compositionally biased region" description="Polar residues" evidence="1">
    <location>
        <begin position="160"/>
        <end position="180"/>
    </location>
</feature>
<dbReference type="EMBL" id="JAULSU010000003">
    <property type="protein sequence ID" value="KAK0622847.1"/>
    <property type="molecule type" value="Genomic_DNA"/>
</dbReference>
<proteinExistence type="predicted"/>
<feature type="compositionally biased region" description="Basic residues" evidence="1">
    <location>
        <begin position="327"/>
        <end position="339"/>
    </location>
</feature>
<feature type="compositionally biased region" description="Polar residues" evidence="1">
    <location>
        <begin position="364"/>
        <end position="373"/>
    </location>
</feature>
<gene>
    <name evidence="2" type="ORF">B0T14DRAFT_514600</name>
</gene>
<sequence>MDLDGLDGGMVVDRAVRRVERGDGGLGRRRWERERDGQGRNWARRGAVDVHDGAGGAGEDTGEEDGMGDTVYVSMRDPIGMPAFKPGVAKPIPRWMQPVVSGAEVKLADRSDGLLSLVAERLESLQQAHIRRSECSSNGSTVCPPEAEKGHQELGRDLRPSSSSSGLLYRTQSPATHKGTSFVSVEPLKLPSSHLLERVTKEANLSSSTLNTYHTPPEYPSPSASFRTMSPESFSEVDYGGRGISVDPLQPTKRYSNRIHSVRRQTGASREDGAQNPLRRLGSSPHQSSPQTHRVSHSGVPLTSSEYLERYQPGKAASVSGPSGPRARGHVVAKLRKSGRAGPSAAQVTEETLAADAEPRRTRSSTVVGPSQSRAERPEQIERGDRADRADPNTKRRSVQAELRRFFGR</sequence>
<evidence type="ECO:0000313" key="3">
    <source>
        <dbReference type="Proteomes" id="UP001175000"/>
    </source>
</evidence>
<feature type="compositionally biased region" description="Basic and acidic residues" evidence="1">
    <location>
        <begin position="146"/>
        <end position="159"/>
    </location>
</feature>
<feature type="compositionally biased region" description="Polar residues" evidence="1">
    <location>
        <begin position="284"/>
        <end position="293"/>
    </location>
</feature>
<comment type="caution">
    <text evidence="2">The sequence shown here is derived from an EMBL/GenBank/DDBJ whole genome shotgun (WGS) entry which is preliminary data.</text>
</comment>
<dbReference type="AlphaFoldDB" id="A0AA39WWE9"/>
<keyword evidence="3" id="KW-1185">Reference proteome</keyword>
<name>A0AA39WWE9_9PEZI</name>
<reference evidence="2" key="1">
    <citation type="submission" date="2023-06" db="EMBL/GenBank/DDBJ databases">
        <title>Genome-scale phylogeny and comparative genomics of the fungal order Sordariales.</title>
        <authorList>
            <consortium name="Lawrence Berkeley National Laboratory"/>
            <person name="Hensen N."/>
            <person name="Bonometti L."/>
            <person name="Westerberg I."/>
            <person name="Brannstrom I.O."/>
            <person name="Guillou S."/>
            <person name="Cros-Aarteil S."/>
            <person name="Calhoun S."/>
            <person name="Haridas S."/>
            <person name="Kuo A."/>
            <person name="Mondo S."/>
            <person name="Pangilinan J."/>
            <person name="Riley R."/>
            <person name="Labutti K."/>
            <person name="Andreopoulos B."/>
            <person name="Lipzen A."/>
            <person name="Chen C."/>
            <person name="Yanf M."/>
            <person name="Daum C."/>
            <person name="Ng V."/>
            <person name="Clum A."/>
            <person name="Steindorff A."/>
            <person name="Ohm R."/>
            <person name="Martin F."/>
            <person name="Silar P."/>
            <person name="Natvig D."/>
            <person name="Lalanne C."/>
            <person name="Gautier V."/>
            <person name="Ament-Velasquez S.L."/>
            <person name="Kruys A."/>
            <person name="Hutchinson M.I."/>
            <person name="Powell A.J."/>
            <person name="Barry K."/>
            <person name="Miller A.N."/>
            <person name="Grigoriev I.V."/>
            <person name="Debuchy R."/>
            <person name="Gladieux P."/>
            <person name="Thoren M.H."/>
            <person name="Johannesson H."/>
        </authorList>
    </citation>
    <scope>NUCLEOTIDE SEQUENCE</scope>
    <source>
        <strain evidence="2">CBS 606.72</strain>
    </source>
</reference>
<evidence type="ECO:0000256" key="1">
    <source>
        <dbReference type="SAM" id="MobiDB-lite"/>
    </source>
</evidence>
<organism evidence="2 3">
    <name type="scientific">Immersiella caudata</name>
    <dbReference type="NCBI Taxonomy" id="314043"/>
    <lineage>
        <taxon>Eukaryota</taxon>
        <taxon>Fungi</taxon>
        <taxon>Dikarya</taxon>
        <taxon>Ascomycota</taxon>
        <taxon>Pezizomycotina</taxon>
        <taxon>Sordariomycetes</taxon>
        <taxon>Sordariomycetidae</taxon>
        <taxon>Sordariales</taxon>
        <taxon>Lasiosphaeriaceae</taxon>
        <taxon>Immersiella</taxon>
    </lineage>
</organism>
<accession>A0AA39WWE9</accession>
<feature type="compositionally biased region" description="Polar residues" evidence="1">
    <location>
        <begin position="222"/>
        <end position="233"/>
    </location>
</feature>
<evidence type="ECO:0000313" key="2">
    <source>
        <dbReference type="EMBL" id="KAK0622847.1"/>
    </source>
</evidence>
<feature type="compositionally biased region" description="Basic and acidic residues" evidence="1">
    <location>
        <begin position="374"/>
        <end position="394"/>
    </location>
</feature>
<protein>
    <submittedName>
        <fullName evidence="2">Uncharacterized protein</fullName>
    </submittedName>
</protein>
<feature type="region of interest" description="Disordered" evidence="1">
    <location>
        <begin position="133"/>
        <end position="180"/>
    </location>
</feature>